<dbReference type="InterPro" id="IPR050518">
    <property type="entry name" value="Rpo3/RPB3_RNA_Pol_subunit"/>
</dbReference>
<dbReference type="PROSITE" id="PS00446">
    <property type="entry name" value="RNA_POL_D_30KD"/>
    <property type="match status" value="1"/>
</dbReference>
<dbReference type="GO" id="GO:0005666">
    <property type="term" value="C:RNA polymerase III complex"/>
    <property type="evidence" value="ECO:0007669"/>
    <property type="project" value="TreeGrafter"/>
</dbReference>
<dbReference type="Gene3D" id="2.170.120.12">
    <property type="entry name" value="DNA-directed RNA polymerase, insert domain"/>
    <property type="match status" value="1"/>
</dbReference>
<name>A0AA41VGN1_PAPNU</name>
<dbReference type="Gene3D" id="3.30.1360.10">
    <property type="entry name" value="RNA polymerase, RBP11-like subunit"/>
    <property type="match status" value="1"/>
</dbReference>
<dbReference type="SUPFAM" id="SSF56553">
    <property type="entry name" value="Insert subdomain of RNA polymerase alpha subunit"/>
    <property type="match status" value="1"/>
</dbReference>
<organism evidence="4 5">
    <name type="scientific">Papaver nudicaule</name>
    <name type="common">Iceland poppy</name>
    <dbReference type="NCBI Taxonomy" id="74823"/>
    <lineage>
        <taxon>Eukaryota</taxon>
        <taxon>Viridiplantae</taxon>
        <taxon>Streptophyta</taxon>
        <taxon>Embryophyta</taxon>
        <taxon>Tracheophyta</taxon>
        <taxon>Spermatophyta</taxon>
        <taxon>Magnoliopsida</taxon>
        <taxon>Ranunculales</taxon>
        <taxon>Papaveraceae</taxon>
        <taxon>Papaveroideae</taxon>
        <taxon>Papaver</taxon>
    </lineage>
</organism>
<evidence type="ECO:0000313" key="5">
    <source>
        <dbReference type="Proteomes" id="UP001177140"/>
    </source>
</evidence>
<dbReference type="GO" id="GO:0046983">
    <property type="term" value="F:protein dimerization activity"/>
    <property type="evidence" value="ECO:0007669"/>
    <property type="project" value="InterPro"/>
</dbReference>
<evidence type="ECO:0000313" key="4">
    <source>
        <dbReference type="EMBL" id="MCL7040808.1"/>
    </source>
</evidence>
<dbReference type="SMART" id="SM00662">
    <property type="entry name" value="RPOLD"/>
    <property type="match status" value="1"/>
</dbReference>
<dbReference type="GO" id="GO:0005736">
    <property type="term" value="C:RNA polymerase I complex"/>
    <property type="evidence" value="ECO:0007669"/>
    <property type="project" value="TreeGrafter"/>
</dbReference>
<evidence type="ECO:0000256" key="2">
    <source>
        <dbReference type="ARBA" id="ARBA00023163"/>
    </source>
</evidence>
<feature type="domain" description="DNA-directed RNA polymerase RpoA/D/Rpb3-type" evidence="3">
    <location>
        <begin position="29"/>
        <end position="247"/>
    </location>
</feature>
<dbReference type="InterPro" id="IPR036603">
    <property type="entry name" value="RBP11-like"/>
</dbReference>
<protein>
    <recommendedName>
        <fullName evidence="3">DNA-directed RNA polymerase RpoA/D/Rpb3-type domain-containing protein</fullName>
    </recommendedName>
</protein>
<dbReference type="SUPFAM" id="SSF55257">
    <property type="entry name" value="RBP11-like subunits of RNA polymerase"/>
    <property type="match status" value="1"/>
</dbReference>
<comment type="caution">
    <text evidence="4">The sequence shown here is derived from an EMBL/GenBank/DDBJ whole genome shotgun (WGS) entry which is preliminary data.</text>
</comment>
<keyword evidence="1" id="KW-0240">DNA-directed RNA polymerase</keyword>
<proteinExistence type="predicted"/>
<evidence type="ECO:0000259" key="3">
    <source>
        <dbReference type="SMART" id="SM00662"/>
    </source>
</evidence>
<accession>A0AA41VGN1</accession>
<dbReference type="InterPro" id="IPR036643">
    <property type="entry name" value="RNApol_insert_sf"/>
</dbReference>
<dbReference type="Proteomes" id="UP001177140">
    <property type="component" value="Unassembled WGS sequence"/>
</dbReference>
<dbReference type="GO" id="GO:0003677">
    <property type="term" value="F:DNA binding"/>
    <property type="evidence" value="ECO:0007669"/>
    <property type="project" value="InterPro"/>
</dbReference>
<dbReference type="InterPro" id="IPR011263">
    <property type="entry name" value="DNA-dir_RNA_pol_RpoA/D/Rpb3"/>
</dbReference>
<dbReference type="AlphaFoldDB" id="A0AA41VGN1"/>
<sequence>TESGQSSLGVVDHFRNNFRVNVVRLTEDDIEFDLIGIDAAIANTFRRILISEVPTMAIEKVFVATNTTVVTDEVLAHRLGLIPIKADPRLFEEWKENSIPHEKNTIVFKLHAKCPPEDPRCTVQSGQLEWLPNGSQFMREKTTPGAPAAITDFDCSQASMPGLADNPIRPRHPDIVITKLGPGQVVLLQDIEDELAEELVGKCPAKVFDIEDLGNVTIESSGQWPPEVLFTEAVKVLEMKCLRLIDDLYSGVF</sequence>
<dbReference type="InterPro" id="IPR001514">
    <property type="entry name" value="DNA-dir_RNA_pol_30-40kDasu_CS"/>
</dbReference>
<reference evidence="4" key="1">
    <citation type="submission" date="2022-03" db="EMBL/GenBank/DDBJ databases">
        <title>A functionally conserved STORR gene fusion in Papaver species that diverged 16.8 million years ago.</title>
        <authorList>
            <person name="Catania T."/>
        </authorList>
    </citation>
    <scope>NUCLEOTIDE SEQUENCE</scope>
    <source>
        <strain evidence="4">S-191538</strain>
    </source>
</reference>
<keyword evidence="2" id="KW-0804">Transcription</keyword>
<dbReference type="GO" id="GO:0006351">
    <property type="term" value="P:DNA-templated transcription"/>
    <property type="evidence" value="ECO:0007669"/>
    <property type="project" value="InterPro"/>
</dbReference>
<feature type="non-terminal residue" evidence="4">
    <location>
        <position position="1"/>
    </location>
</feature>
<keyword evidence="5" id="KW-1185">Reference proteome</keyword>
<dbReference type="PANTHER" id="PTHR11800:SF13">
    <property type="entry name" value="DNA-DIRECTED RNA POLYMERASES I AND III SUBUNIT RPAC1"/>
    <property type="match status" value="1"/>
</dbReference>
<dbReference type="Pfam" id="PF01193">
    <property type="entry name" value="RNA_pol_L"/>
    <property type="match status" value="1"/>
</dbReference>
<dbReference type="GO" id="GO:0003899">
    <property type="term" value="F:DNA-directed RNA polymerase activity"/>
    <property type="evidence" value="ECO:0007669"/>
    <property type="project" value="InterPro"/>
</dbReference>
<evidence type="ECO:0000256" key="1">
    <source>
        <dbReference type="ARBA" id="ARBA00022478"/>
    </source>
</evidence>
<dbReference type="PANTHER" id="PTHR11800">
    <property type="entry name" value="DNA-DIRECTED RNA POLYMERASE"/>
    <property type="match status" value="1"/>
</dbReference>
<gene>
    <name evidence="4" type="ORF">MKW94_006406</name>
</gene>
<dbReference type="EMBL" id="JAJJMA010216751">
    <property type="protein sequence ID" value="MCL7040808.1"/>
    <property type="molecule type" value="Genomic_DNA"/>
</dbReference>